<name>A0A5B2VZM5_9HYPH</name>
<keyword evidence="4" id="KW-1185">Reference proteome</keyword>
<dbReference type="PROSITE" id="PS50914">
    <property type="entry name" value="BON"/>
    <property type="match status" value="1"/>
</dbReference>
<feature type="region of interest" description="Disordered" evidence="1">
    <location>
        <begin position="1"/>
        <end position="76"/>
    </location>
</feature>
<feature type="domain" description="BON" evidence="2">
    <location>
        <begin position="74"/>
        <end position="142"/>
    </location>
</feature>
<dbReference type="PANTHER" id="PTHR34606">
    <property type="entry name" value="BON DOMAIN-CONTAINING PROTEIN"/>
    <property type="match status" value="1"/>
</dbReference>
<proteinExistence type="predicted"/>
<reference evidence="3 4" key="1">
    <citation type="submission" date="2019-09" db="EMBL/GenBank/DDBJ databases">
        <title>Salinarimonas rosea gen. nov., sp. nov., a new member of the a-2 subgroup of the Proteobacteria.</title>
        <authorList>
            <person name="Liu J."/>
        </authorList>
    </citation>
    <scope>NUCLEOTIDE SEQUENCE [LARGE SCALE GENOMIC DNA]</scope>
    <source>
        <strain evidence="3 4">BN140002</strain>
    </source>
</reference>
<dbReference type="Gene3D" id="3.30.1340.30">
    <property type="match status" value="1"/>
</dbReference>
<dbReference type="PANTHER" id="PTHR34606:SF15">
    <property type="entry name" value="BON DOMAIN-CONTAINING PROTEIN"/>
    <property type="match status" value="1"/>
</dbReference>
<organism evidence="3 4">
    <name type="scientific">Salinarimonas soli</name>
    <dbReference type="NCBI Taxonomy" id="1638099"/>
    <lineage>
        <taxon>Bacteria</taxon>
        <taxon>Pseudomonadati</taxon>
        <taxon>Pseudomonadota</taxon>
        <taxon>Alphaproteobacteria</taxon>
        <taxon>Hyphomicrobiales</taxon>
        <taxon>Salinarimonadaceae</taxon>
        <taxon>Salinarimonas</taxon>
    </lineage>
</organism>
<reference evidence="3 4" key="2">
    <citation type="submission" date="2019-09" db="EMBL/GenBank/DDBJ databases">
        <authorList>
            <person name="Jin C."/>
        </authorList>
    </citation>
    <scope>NUCLEOTIDE SEQUENCE [LARGE SCALE GENOMIC DNA]</scope>
    <source>
        <strain evidence="3 4">BN140002</strain>
    </source>
</reference>
<dbReference type="AlphaFoldDB" id="A0A5B2VZM5"/>
<dbReference type="OrthoDB" id="680465at2"/>
<evidence type="ECO:0000313" key="4">
    <source>
        <dbReference type="Proteomes" id="UP000323142"/>
    </source>
</evidence>
<evidence type="ECO:0000259" key="2">
    <source>
        <dbReference type="PROSITE" id="PS50914"/>
    </source>
</evidence>
<protein>
    <submittedName>
        <fullName evidence="3">BON domain-containing protein</fullName>
    </submittedName>
</protein>
<feature type="compositionally biased region" description="Low complexity" evidence="1">
    <location>
        <begin position="176"/>
        <end position="191"/>
    </location>
</feature>
<evidence type="ECO:0000313" key="3">
    <source>
        <dbReference type="EMBL" id="KAA2244284.1"/>
    </source>
</evidence>
<dbReference type="InterPro" id="IPR007055">
    <property type="entry name" value="BON_dom"/>
</dbReference>
<dbReference type="Pfam" id="PF04972">
    <property type="entry name" value="BON"/>
    <property type="match status" value="1"/>
</dbReference>
<dbReference type="InterPro" id="IPR014004">
    <property type="entry name" value="Transpt-assoc_nodulatn_dom_bac"/>
</dbReference>
<feature type="compositionally biased region" description="Basic and acidic residues" evidence="1">
    <location>
        <begin position="13"/>
        <end position="45"/>
    </location>
</feature>
<sequence>MIGGDFGSYPDGSPRERGLGGADYDRGIQSDRRGLQAERRGERALFRGGGGRIPELGDENPGHRGRGPKGYQRSDARLREDVSDVLADDPHLDASTIEVSVENGEVRLSGRVASRGDKRHAEDLAESVRGVRHVQNDIRVQWMAGGAGATTFGNATSDLSDDGREPVDVEGAPRPAGTSAASGTTGTSGASGRSGRGGTKRNAALPTGRTDDTDSTR</sequence>
<dbReference type="SMART" id="SM00749">
    <property type="entry name" value="BON"/>
    <property type="match status" value="1"/>
</dbReference>
<evidence type="ECO:0000256" key="1">
    <source>
        <dbReference type="SAM" id="MobiDB-lite"/>
    </source>
</evidence>
<accession>A0A5B2VZM5</accession>
<dbReference type="Proteomes" id="UP000323142">
    <property type="component" value="Unassembled WGS sequence"/>
</dbReference>
<comment type="caution">
    <text evidence="3">The sequence shown here is derived from an EMBL/GenBank/DDBJ whole genome shotgun (WGS) entry which is preliminary data.</text>
</comment>
<feature type="region of interest" description="Disordered" evidence="1">
    <location>
        <begin position="144"/>
        <end position="217"/>
    </location>
</feature>
<dbReference type="InterPro" id="IPR051686">
    <property type="entry name" value="Lipoprotein_DolP"/>
</dbReference>
<dbReference type="EMBL" id="VUOA01000003">
    <property type="protein sequence ID" value="KAA2244284.1"/>
    <property type="molecule type" value="Genomic_DNA"/>
</dbReference>
<gene>
    <name evidence="3" type="ORF">F0L46_00705</name>
</gene>